<protein>
    <submittedName>
        <fullName evidence="3">TerD family protein</fullName>
    </submittedName>
</protein>
<reference evidence="3 4" key="1">
    <citation type="submission" date="2021-05" db="EMBL/GenBank/DDBJ databases">
        <title>Novel species in genus Arthrobacter.</title>
        <authorList>
            <person name="Zhang G."/>
        </authorList>
    </citation>
    <scope>NUCLEOTIDE SEQUENCE [LARGE SCALE GENOMIC DNA]</scope>
    <source>
        <strain evidence="4">zg-ZUI227</strain>
    </source>
</reference>
<dbReference type="RefSeq" id="WP_210229992.1">
    <property type="nucleotide sequence ID" value="NZ_CP076022.1"/>
</dbReference>
<proteinExistence type="inferred from homology"/>
<gene>
    <name evidence="3" type="ORF">KKR91_03760</name>
</gene>
<dbReference type="Gene3D" id="2.60.60.30">
    <property type="entry name" value="sav2460 like domains"/>
    <property type="match status" value="1"/>
</dbReference>
<name>A0A975M7C0_9MICC</name>
<dbReference type="AlphaFoldDB" id="A0A975M7C0"/>
<keyword evidence="4" id="KW-1185">Reference proteome</keyword>
<evidence type="ECO:0000313" key="3">
    <source>
        <dbReference type="EMBL" id="QWC10751.1"/>
    </source>
</evidence>
<evidence type="ECO:0000259" key="2">
    <source>
        <dbReference type="Pfam" id="PF02342"/>
    </source>
</evidence>
<dbReference type="KEGG" id="ajg:KKR91_03760"/>
<dbReference type="Pfam" id="PF02342">
    <property type="entry name" value="TerD"/>
    <property type="match status" value="1"/>
</dbReference>
<sequence length="183" mass="19229">MGSLVAGANAALTAENPGLTDVMVGLGWSVIASRGPQAELVPLALLCDGDGRVLSDAHLVFFNQLASPDSAVVFAGSEDQEQIDVHLPGVPEQVAKIVFAVYADPEIRGPGTFAAVRDAYIHVAGADGRELVRFGIAPGKLDSITAMMFGELYRHRDGWKFRALGQGYTTGLRGLAADFGFGI</sequence>
<dbReference type="EMBL" id="CP076022">
    <property type="protein sequence ID" value="QWC10751.1"/>
    <property type="molecule type" value="Genomic_DNA"/>
</dbReference>
<organism evidence="3 4">
    <name type="scientific">Arthrobacter jiangjiafuii</name>
    <dbReference type="NCBI Taxonomy" id="2817475"/>
    <lineage>
        <taxon>Bacteria</taxon>
        <taxon>Bacillati</taxon>
        <taxon>Actinomycetota</taxon>
        <taxon>Actinomycetes</taxon>
        <taxon>Micrococcales</taxon>
        <taxon>Micrococcaceae</taxon>
        <taxon>Arthrobacter</taxon>
    </lineage>
</organism>
<comment type="similarity">
    <text evidence="1">Belongs to the CAPAB/TerDEXZ family.</text>
</comment>
<feature type="domain" description="TerD" evidence="2">
    <location>
        <begin position="3"/>
        <end position="179"/>
    </location>
</feature>
<evidence type="ECO:0000256" key="1">
    <source>
        <dbReference type="ARBA" id="ARBA00008775"/>
    </source>
</evidence>
<dbReference type="InterPro" id="IPR003325">
    <property type="entry name" value="TerD"/>
</dbReference>
<evidence type="ECO:0000313" key="4">
    <source>
        <dbReference type="Proteomes" id="UP000676885"/>
    </source>
</evidence>
<accession>A0A975M7C0</accession>
<dbReference type="PANTHER" id="PTHR32097">
    <property type="entry name" value="CAMP-BINDING PROTEIN 1-RELATED"/>
    <property type="match status" value="1"/>
</dbReference>
<dbReference type="InterPro" id="IPR051324">
    <property type="entry name" value="Stress/Tellurium_Resist"/>
</dbReference>
<dbReference type="Proteomes" id="UP000676885">
    <property type="component" value="Chromosome"/>
</dbReference>
<dbReference type="CDD" id="cd06974">
    <property type="entry name" value="TerD_like"/>
    <property type="match status" value="1"/>
</dbReference>
<dbReference type="PANTHER" id="PTHR32097:SF4">
    <property type="entry name" value="GENERAL STRESS PROTEIN 16U"/>
    <property type="match status" value="1"/>
</dbReference>